<gene>
    <name evidence="2" type="ORF">M407DRAFT_31122</name>
</gene>
<feature type="region of interest" description="Disordered" evidence="1">
    <location>
        <begin position="1"/>
        <end position="22"/>
    </location>
</feature>
<keyword evidence="3" id="KW-1185">Reference proteome</keyword>
<dbReference type="HOGENOM" id="CLU_089421_0_0_1"/>
<reference evidence="2 3" key="1">
    <citation type="submission" date="2014-04" db="EMBL/GenBank/DDBJ databases">
        <authorList>
            <consortium name="DOE Joint Genome Institute"/>
            <person name="Kuo A."/>
            <person name="Girlanda M."/>
            <person name="Perotto S."/>
            <person name="Kohler A."/>
            <person name="Nagy L.G."/>
            <person name="Floudas D."/>
            <person name="Copeland A."/>
            <person name="Barry K.W."/>
            <person name="Cichocki N."/>
            <person name="Veneault-Fourrey C."/>
            <person name="LaButti K."/>
            <person name="Lindquist E.A."/>
            <person name="Lipzen A."/>
            <person name="Lundell T."/>
            <person name="Morin E."/>
            <person name="Murat C."/>
            <person name="Sun H."/>
            <person name="Tunlid A."/>
            <person name="Henrissat B."/>
            <person name="Grigoriev I.V."/>
            <person name="Hibbett D.S."/>
            <person name="Martin F."/>
            <person name="Nordberg H.P."/>
            <person name="Cantor M.N."/>
            <person name="Hua S.X."/>
        </authorList>
    </citation>
    <scope>NUCLEOTIDE SEQUENCE [LARGE SCALE GENOMIC DNA]</scope>
    <source>
        <strain evidence="2 3">MUT 4182</strain>
    </source>
</reference>
<proteinExistence type="predicted"/>
<evidence type="ECO:0000313" key="2">
    <source>
        <dbReference type="EMBL" id="KIO19231.1"/>
    </source>
</evidence>
<dbReference type="AlphaFoldDB" id="A0A0C3Q655"/>
<protein>
    <submittedName>
        <fullName evidence="2">Uncharacterized protein</fullName>
    </submittedName>
</protein>
<evidence type="ECO:0000256" key="1">
    <source>
        <dbReference type="SAM" id="MobiDB-lite"/>
    </source>
</evidence>
<organism evidence="2 3">
    <name type="scientific">Tulasnella calospora MUT 4182</name>
    <dbReference type="NCBI Taxonomy" id="1051891"/>
    <lineage>
        <taxon>Eukaryota</taxon>
        <taxon>Fungi</taxon>
        <taxon>Dikarya</taxon>
        <taxon>Basidiomycota</taxon>
        <taxon>Agaricomycotina</taxon>
        <taxon>Agaricomycetes</taxon>
        <taxon>Cantharellales</taxon>
        <taxon>Tulasnellaceae</taxon>
        <taxon>Tulasnella</taxon>
    </lineage>
</organism>
<sequence length="272" mass="29741">MRTGEWTEDGSPYNSAKARPVRGLPEPDDPWYTPFGTPFSALMLSSLYIKQLKWSHGNLILTLSYAATAQSLFRSTQYELRINPFITMLSSYTRVQIVALLAVLSSFVAASEFDARASSLTLPAIFKNATAQVTSLTQQLNRVIVFNSTLKAEPSYVTSVLTQVQGVINNTGAQINQIGKLPFDQISGGLTQSDIQYISTDFVTAVAVSVNAPQSVAAAYPEIRQSIDGVQSCILPLRGWLCIFFPWLCDIWGPWLLVASATFTKIASSISP</sequence>
<accession>A0A0C3Q655</accession>
<evidence type="ECO:0000313" key="3">
    <source>
        <dbReference type="Proteomes" id="UP000054248"/>
    </source>
</evidence>
<name>A0A0C3Q655_9AGAM</name>
<reference evidence="3" key="2">
    <citation type="submission" date="2015-01" db="EMBL/GenBank/DDBJ databases">
        <title>Evolutionary Origins and Diversification of the Mycorrhizal Mutualists.</title>
        <authorList>
            <consortium name="DOE Joint Genome Institute"/>
            <consortium name="Mycorrhizal Genomics Consortium"/>
            <person name="Kohler A."/>
            <person name="Kuo A."/>
            <person name="Nagy L.G."/>
            <person name="Floudas D."/>
            <person name="Copeland A."/>
            <person name="Barry K.W."/>
            <person name="Cichocki N."/>
            <person name="Veneault-Fourrey C."/>
            <person name="LaButti K."/>
            <person name="Lindquist E.A."/>
            <person name="Lipzen A."/>
            <person name="Lundell T."/>
            <person name="Morin E."/>
            <person name="Murat C."/>
            <person name="Riley R."/>
            <person name="Ohm R."/>
            <person name="Sun H."/>
            <person name="Tunlid A."/>
            <person name="Henrissat B."/>
            <person name="Grigoriev I.V."/>
            <person name="Hibbett D.S."/>
            <person name="Martin F."/>
        </authorList>
    </citation>
    <scope>NUCLEOTIDE SEQUENCE [LARGE SCALE GENOMIC DNA]</scope>
    <source>
        <strain evidence="3">MUT 4182</strain>
    </source>
</reference>
<dbReference type="Proteomes" id="UP000054248">
    <property type="component" value="Unassembled WGS sequence"/>
</dbReference>
<dbReference type="OrthoDB" id="3224700at2759"/>
<dbReference type="EMBL" id="KN823233">
    <property type="protein sequence ID" value="KIO19231.1"/>
    <property type="molecule type" value="Genomic_DNA"/>
</dbReference>